<keyword evidence="7 10" id="KW-0227">DNA damage</keyword>
<name>A0A2V3DX09_9MICC</name>
<comment type="catalytic activity">
    <reaction evidence="1 10 11">
        <text>Hydrolyzes single-stranded DNA or mismatched double-stranded DNA and polynucleotides, releasing free uracil.</text>
        <dbReference type="EC" id="3.2.2.27"/>
    </reaction>
</comment>
<dbReference type="RefSeq" id="WP_110104862.1">
    <property type="nucleotide sequence ID" value="NZ_JACBZZ010000001.1"/>
</dbReference>
<dbReference type="NCBIfam" id="NF003588">
    <property type="entry name" value="PRK05254.1-1"/>
    <property type="match status" value="1"/>
</dbReference>
<dbReference type="InterPro" id="IPR002043">
    <property type="entry name" value="UDG_fam1"/>
</dbReference>
<evidence type="ECO:0000256" key="10">
    <source>
        <dbReference type="HAMAP-Rule" id="MF_00148"/>
    </source>
</evidence>
<comment type="similarity">
    <text evidence="4 10 11">Belongs to the uracil-DNA glycosylase (UDG) superfamily. UNG family.</text>
</comment>
<dbReference type="OrthoDB" id="9804372at2"/>
<comment type="function">
    <text evidence="2 10 11">Excises uracil residues from the DNA which can arise as a result of misincorporation of dUMP residues by DNA polymerase or due to deamination of cytosine.</text>
</comment>
<protein>
    <recommendedName>
        <fullName evidence="5 10">Uracil-DNA glycosylase</fullName>
        <shortName evidence="10">UDG</shortName>
        <ecNumber evidence="5 10">3.2.2.27</ecNumber>
    </recommendedName>
</protein>
<organism evidence="13 14">
    <name type="scientific">Arthrobacter psychrochitiniphilus</name>
    <dbReference type="NCBI Taxonomy" id="291045"/>
    <lineage>
        <taxon>Bacteria</taxon>
        <taxon>Bacillati</taxon>
        <taxon>Actinomycetota</taxon>
        <taxon>Actinomycetes</taxon>
        <taxon>Micrococcales</taxon>
        <taxon>Micrococcaceae</taxon>
        <taxon>Arthrobacter</taxon>
    </lineage>
</organism>
<dbReference type="FunFam" id="3.40.470.10:FF:000006">
    <property type="entry name" value="Uracil-DNA glycosylase"/>
    <property type="match status" value="1"/>
</dbReference>
<evidence type="ECO:0000256" key="5">
    <source>
        <dbReference type="ARBA" id="ARBA00012030"/>
    </source>
</evidence>
<dbReference type="EC" id="3.2.2.27" evidence="5 10"/>
<feature type="domain" description="Uracil-DNA glycosylase-like" evidence="12">
    <location>
        <begin position="78"/>
        <end position="237"/>
    </location>
</feature>
<keyword evidence="6 10" id="KW-0963">Cytoplasm</keyword>
<evidence type="ECO:0000256" key="2">
    <source>
        <dbReference type="ARBA" id="ARBA00002631"/>
    </source>
</evidence>
<feature type="active site" description="Proton acceptor" evidence="10">
    <location>
        <position position="93"/>
    </location>
</feature>
<proteinExistence type="inferred from homology"/>
<keyword evidence="14" id="KW-1185">Reference proteome</keyword>
<reference evidence="13 14" key="1">
    <citation type="submission" date="2018-05" db="EMBL/GenBank/DDBJ databases">
        <title>Genetic diversity of glacier-inhabiting Cryobacterium bacteria in China and description of Cryobacterium mengkeensis sp. nov. and Arthrobacter glacialis sp. nov.</title>
        <authorList>
            <person name="Liu Q."/>
            <person name="Xin Y.-H."/>
        </authorList>
    </citation>
    <scope>NUCLEOTIDE SEQUENCE [LARGE SCALE GENOMIC DNA]</scope>
    <source>
        <strain evidence="13 14">GP3</strain>
    </source>
</reference>
<keyword evidence="8 10" id="KW-0378">Hydrolase</keyword>
<dbReference type="PANTHER" id="PTHR11264:SF0">
    <property type="entry name" value="URACIL-DNA GLYCOSYLASE"/>
    <property type="match status" value="1"/>
</dbReference>
<gene>
    <name evidence="10" type="primary">ung</name>
    <name evidence="13" type="ORF">CVS29_03315</name>
</gene>
<dbReference type="Pfam" id="PF03167">
    <property type="entry name" value="UDG"/>
    <property type="match status" value="1"/>
</dbReference>
<dbReference type="PROSITE" id="PS00130">
    <property type="entry name" value="U_DNA_GLYCOSYLASE"/>
    <property type="match status" value="1"/>
</dbReference>
<evidence type="ECO:0000256" key="9">
    <source>
        <dbReference type="ARBA" id="ARBA00023204"/>
    </source>
</evidence>
<dbReference type="AlphaFoldDB" id="A0A2V3DX09"/>
<dbReference type="EMBL" id="QHLZ01000001">
    <property type="protein sequence ID" value="PXA69577.1"/>
    <property type="molecule type" value="Genomic_DNA"/>
</dbReference>
<dbReference type="SUPFAM" id="SSF52141">
    <property type="entry name" value="Uracil-DNA glycosylase-like"/>
    <property type="match status" value="1"/>
</dbReference>
<evidence type="ECO:0000259" key="12">
    <source>
        <dbReference type="SMART" id="SM00986"/>
    </source>
</evidence>
<dbReference type="NCBIfam" id="TIGR00628">
    <property type="entry name" value="ung"/>
    <property type="match status" value="1"/>
</dbReference>
<evidence type="ECO:0000256" key="8">
    <source>
        <dbReference type="ARBA" id="ARBA00022801"/>
    </source>
</evidence>
<dbReference type="InterPro" id="IPR036895">
    <property type="entry name" value="Uracil-DNA_glycosylase-like_sf"/>
</dbReference>
<evidence type="ECO:0000256" key="6">
    <source>
        <dbReference type="ARBA" id="ARBA00022490"/>
    </source>
</evidence>
<dbReference type="SMART" id="SM00986">
    <property type="entry name" value="UDG"/>
    <property type="match status" value="1"/>
</dbReference>
<dbReference type="InterPro" id="IPR005122">
    <property type="entry name" value="Uracil-DNA_glycosylase-like"/>
</dbReference>
<dbReference type="GO" id="GO:0097510">
    <property type="term" value="P:base-excision repair, AP site formation via deaminated base removal"/>
    <property type="evidence" value="ECO:0007669"/>
    <property type="project" value="TreeGrafter"/>
</dbReference>
<accession>A0A2V3DX09</accession>
<dbReference type="PANTHER" id="PTHR11264">
    <property type="entry name" value="URACIL-DNA GLYCOSYLASE"/>
    <property type="match status" value="1"/>
</dbReference>
<evidence type="ECO:0000313" key="13">
    <source>
        <dbReference type="EMBL" id="PXA69577.1"/>
    </source>
</evidence>
<comment type="subcellular location">
    <subcellularLocation>
        <location evidence="3 10">Cytoplasm</location>
    </subcellularLocation>
</comment>
<dbReference type="InterPro" id="IPR018085">
    <property type="entry name" value="Ura-DNA_Glyclase_AS"/>
</dbReference>
<keyword evidence="9 10" id="KW-0234">DNA repair</keyword>
<dbReference type="Proteomes" id="UP000246303">
    <property type="component" value="Unassembled WGS sequence"/>
</dbReference>
<dbReference type="Gene3D" id="3.40.470.10">
    <property type="entry name" value="Uracil-DNA glycosylase-like domain"/>
    <property type="match status" value="1"/>
</dbReference>
<dbReference type="CDD" id="cd10027">
    <property type="entry name" value="UDG-F1-like"/>
    <property type="match status" value="1"/>
</dbReference>
<evidence type="ECO:0000256" key="11">
    <source>
        <dbReference type="RuleBase" id="RU003780"/>
    </source>
</evidence>
<dbReference type="SMART" id="SM00987">
    <property type="entry name" value="UreE_C"/>
    <property type="match status" value="1"/>
</dbReference>
<evidence type="ECO:0000256" key="4">
    <source>
        <dbReference type="ARBA" id="ARBA00008184"/>
    </source>
</evidence>
<dbReference type="HAMAP" id="MF_00148">
    <property type="entry name" value="UDG"/>
    <property type="match status" value="1"/>
</dbReference>
<comment type="caution">
    <text evidence="13">The sequence shown here is derived from an EMBL/GenBank/DDBJ whole genome shotgun (WGS) entry which is preliminary data.</text>
</comment>
<dbReference type="NCBIfam" id="NF003592">
    <property type="entry name" value="PRK05254.1-5"/>
    <property type="match status" value="1"/>
</dbReference>
<evidence type="ECO:0000313" key="14">
    <source>
        <dbReference type="Proteomes" id="UP000246303"/>
    </source>
</evidence>
<dbReference type="GO" id="GO:0004844">
    <property type="term" value="F:uracil DNA N-glycosylase activity"/>
    <property type="evidence" value="ECO:0007669"/>
    <property type="project" value="UniProtKB-UniRule"/>
</dbReference>
<evidence type="ECO:0000256" key="3">
    <source>
        <dbReference type="ARBA" id="ARBA00004496"/>
    </source>
</evidence>
<sequence length="251" mass="26796">MDSAPSLFDLPAPEPWDGTQLQALAALKSAPLTQMAPDWATALAPSEATLASLGAMLEHEYDSGTRFLPLPTQVLRALGTPLAEVKVLIVGQDPYPTPGHSVGLAFSVDRSTHPLPRSLNNIFKELNSDLGIPPATHGDLGAWSRQGVLLLNRVLTVAPGAAGSHRRRGWEEVTEAVIRILAARKQPLVSVLWGKDAQRLAPLLTGTPVIESAHPSPLSASRGFFGSKPFSRINNQLLAQGATPVDWQLPQ</sequence>
<dbReference type="GO" id="GO:0005737">
    <property type="term" value="C:cytoplasm"/>
    <property type="evidence" value="ECO:0007669"/>
    <property type="project" value="UniProtKB-SubCell"/>
</dbReference>
<evidence type="ECO:0000256" key="7">
    <source>
        <dbReference type="ARBA" id="ARBA00022763"/>
    </source>
</evidence>
<evidence type="ECO:0000256" key="1">
    <source>
        <dbReference type="ARBA" id="ARBA00001400"/>
    </source>
</evidence>